<dbReference type="AlphaFoldDB" id="A0A2I0HZH3"/>
<gene>
    <name evidence="1" type="ORF">CRG98_042615</name>
</gene>
<sequence>MELSTELFRFWNSISSWGFRFEGTKMWCGFISLDQFRFKGRVIEGTQTLDLFSMAGGFFRIKSVLGRPGKTDWIERRCLYLFFIDRIPIIFSLRRRRQGRGTEHVLSSTSIRRH</sequence>
<proteinExistence type="predicted"/>
<dbReference type="EMBL" id="PGOL01004620">
    <property type="protein sequence ID" value="PKI36993.1"/>
    <property type="molecule type" value="Genomic_DNA"/>
</dbReference>
<evidence type="ECO:0000313" key="1">
    <source>
        <dbReference type="EMBL" id="PKI36993.1"/>
    </source>
</evidence>
<accession>A0A2I0HZH3</accession>
<name>A0A2I0HZH3_PUNGR</name>
<organism evidence="1 2">
    <name type="scientific">Punica granatum</name>
    <name type="common">Pomegranate</name>
    <dbReference type="NCBI Taxonomy" id="22663"/>
    <lineage>
        <taxon>Eukaryota</taxon>
        <taxon>Viridiplantae</taxon>
        <taxon>Streptophyta</taxon>
        <taxon>Embryophyta</taxon>
        <taxon>Tracheophyta</taxon>
        <taxon>Spermatophyta</taxon>
        <taxon>Magnoliopsida</taxon>
        <taxon>eudicotyledons</taxon>
        <taxon>Gunneridae</taxon>
        <taxon>Pentapetalae</taxon>
        <taxon>rosids</taxon>
        <taxon>malvids</taxon>
        <taxon>Myrtales</taxon>
        <taxon>Lythraceae</taxon>
        <taxon>Punica</taxon>
    </lineage>
</organism>
<comment type="caution">
    <text evidence="1">The sequence shown here is derived from an EMBL/GenBank/DDBJ whole genome shotgun (WGS) entry which is preliminary data.</text>
</comment>
<protein>
    <submittedName>
        <fullName evidence="1">Uncharacterized protein</fullName>
    </submittedName>
</protein>
<dbReference type="Proteomes" id="UP000233551">
    <property type="component" value="Unassembled WGS sequence"/>
</dbReference>
<reference evidence="1 2" key="1">
    <citation type="submission" date="2017-11" db="EMBL/GenBank/DDBJ databases">
        <title>De-novo sequencing of pomegranate (Punica granatum L.) genome.</title>
        <authorList>
            <person name="Akparov Z."/>
            <person name="Amiraslanov A."/>
            <person name="Hajiyeva S."/>
            <person name="Abbasov M."/>
            <person name="Kaur K."/>
            <person name="Hamwieh A."/>
            <person name="Solovyev V."/>
            <person name="Salamov A."/>
            <person name="Braich B."/>
            <person name="Kosarev P."/>
            <person name="Mahmoud A."/>
            <person name="Hajiyev E."/>
            <person name="Babayeva S."/>
            <person name="Izzatullayeva V."/>
            <person name="Mammadov A."/>
            <person name="Mammadov A."/>
            <person name="Sharifova S."/>
            <person name="Ojaghi J."/>
            <person name="Eynullazada K."/>
            <person name="Bayramov B."/>
            <person name="Abdulazimova A."/>
            <person name="Shahmuradov I."/>
        </authorList>
    </citation>
    <scope>NUCLEOTIDE SEQUENCE [LARGE SCALE GENOMIC DNA]</scope>
    <source>
        <strain evidence="2">cv. AG2017</strain>
        <tissue evidence="1">Leaf</tissue>
    </source>
</reference>
<evidence type="ECO:0000313" key="2">
    <source>
        <dbReference type="Proteomes" id="UP000233551"/>
    </source>
</evidence>
<keyword evidence="2" id="KW-1185">Reference proteome</keyword>